<protein>
    <recommendedName>
        <fullName evidence="3">Small RNA 2'-O-methyltransferase</fullName>
        <ecNumber evidence="11">2.1.1.386</ecNumber>
    </recommendedName>
</protein>
<feature type="compositionally biased region" description="Pro residues" evidence="13">
    <location>
        <begin position="33"/>
        <end position="42"/>
    </location>
</feature>
<gene>
    <name evidence="14" type="ORF">Q8F55_005584</name>
</gene>
<comment type="catalytic activity">
    <reaction evidence="12">
        <text>small RNA 3'-end nucleotide + S-adenosyl-L-methionine = small RNA 3'-end 2'-O-methylnucleotide + S-adenosyl-L-homocysteine + H(+)</text>
        <dbReference type="Rhea" id="RHEA:37887"/>
        <dbReference type="Rhea" id="RHEA-COMP:10415"/>
        <dbReference type="Rhea" id="RHEA-COMP:10416"/>
        <dbReference type="ChEBI" id="CHEBI:15378"/>
        <dbReference type="ChEBI" id="CHEBI:57856"/>
        <dbReference type="ChEBI" id="CHEBI:59789"/>
        <dbReference type="ChEBI" id="CHEBI:74896"/>
        <dbReference type="ChEBI" id="CHEBI:74898"/>
        <dbReference type="EC" id="2.1.1.386"/>
    </reaction>
</comment>
<dbReference type="PANTHER" id="PTHR21404">
    <property type="entry name" value="HEN1"/>
    <property type="match status" value="1"/>
</dbReference>
<evidence type="ECO:0000256" key="9">
    <source>
        <dbReference type="ARBA" id="ARBA00022884"/>
    </source>
</evidence>
<evidence type="ECO:0000256" key="8">
    <source>
        <dbReference type="ARBA" id="ARBA00022842"/>
    </source>
</evidence>
<proteinExistence type="inferred from homology"/>
<evidence type="ECO:0000256" key="7">
    <source>
        <dbReference type="ARBA" id="ARBA00022723"/>
    </source>
</evidence>
<dbReference type="PANTHER" id="PTHR21404:SF3">
    <property type="entry name" value="SMALL RNA 2'-O-METHYLTRANSFERASE"/>
    <property type="match status" value="1"/>
</dbReference>
<evidence type="ECO:0000256" key="4">
    <source>
        <dbReference type="ARBA" id="ARBA00022603"/>
    </source>
</evidence>
<sequence length="456" mass="48959">MAAATAVLDNGVQLSDKATAAAAAAAAAHHTAPAPPASPPTLSPSALPTNAPAPEVSMVEASDFTGVTFTPELWIQRRSWALDVLRTEGARSILDFGCGPGSLLQTAVIPPSTVPEKPIIGPNGQIPDGISLYTQRLAAVDVSPEVMTTAMSQLEPPGPNAAGVLTPPRWAPMGTELWLGSIEHYNSRLEGYDSIVALEVIEHLEPNLLSRFGVVTLGTYRPRLLLLTTPNFDFNAKFPSSHSHDDENCDRRGFVDPTGRTDRVFRHSDHKCEMTGSEFRHWALAAADDWGYDVEIGGVGISSKPSYYPAKDGQEPQPIYATHTAVFRRTTGIPMRSPRSVRTVELPFMIGVNEAAHPHRLVGKWYHPVTATAQPGAPQPPATLREAVSKVFDAVKIQQLSLDELWAYPEVSGGSLGSKRHLVSALGGWGNCPPLPGSNTQFTVVEDDNGLAIKRN</sequence>
<keyword evidence="8" id="KW-0460">Magnesium</keyword>
<dbReference type="SUPFAM" id="SSF53335">
    <property type="entry name" value="S-adenosyl-L-methionine-dependent methyltransferases"/>
    <property type="match status" value="1"/>
</dbReference>
<dbReference type="InterPro" id="IPR029063">
    <property type="entry name" value="SAM-dependent_MTases_sf"/>
</dbReference>
<dbReference type="GeneID" id="95986627"/>
<comment type="cofactor">
    <cofactor evidence="1">
        <name>Mg(2+)</name>
        <dbReference type="ChEBI" id="CHEBI:18420"/>
    </cofactor>
</comment>
<keyword evidence="5" id="KW-0808">Transferase</keyword>
<reference evidence="14 15" key="1">
    <citation type="submission" date="2023-08" db="EMBL/GenBank/DDBJ databases">
        <title>Annotated Genome Sequence of Vanrija albida AlHP1.</title>
        <authorList>
            <person name="Herzog R."/>
        </authorList>
    </citation>
    <scope>NUCLEOTIDE SEQUENCE [LARGE SCALE GENOMIC DNA]</scope>
    <source>
        <strain evidence="14 15">AlHP1</strain>
    </source>
</reference>
<evidence type="ECO:0000256" key="2">
    <source>
        <dbReference type="ARBA" id="ARBA00009026"/>
    </source>
</evidence>
<keyword evidence="7" id="KW-0479">Metal-binding</keyword>
<dbReference type="EMBL" id="JBBXJM010000004">
    <property type="protein sequence ID" value="KAL1408771.1"/>
    <property type="molecule type" value="Genomic_DNA"/>
</dbReference>
<evidence type="ECO:0000256" key="10">
    <source>
        <dbReference type="ARBA" id="ARBA00023158"/>
    </source>
</evidence>
<keyword evidence="4" id="KW-0489">Methyltransferase</keyword>
<dbReference type="EC" id="2.1.1.386" evidence="11"/>
<feature type="region of interest" description="Disordered" evidence="13">
    <location>
        <begin position="30"/>
        <end position="51"/>
    </location>
</feature>
<keyword evidence="10" id="KW-0943">RNA-mediated gene silencing</keyword>
<evidence type="ECO:0000256" key="5">
    <source>
        <dbReference type="ARBA" id="ARBA00022679"/>
    </source>
</evidence>
<dbReference type="Proteomes" id="UP001565368">
    <property type="component" value="Unassembled WGS sequence"/>
</dbReference>
<keyword evidence="15" id="KW-1185">Reference proteome</keyword>
<evidence type="ECO:0000256" key="3">
    <source>
        <dbReference type="ARBA" id="ARBA00021330"/>
    </source>
</evidence>
<evidence type="ECO:0000313" key="15">
    <source>
        <dbReference type="Proteomes" id="UP001565368"/>
    </source>
</evidence>
<evidence type="ECO:0000256" key="11">
    <source>
        <dbReference type="ARBA" id="ARBA00035025"/>
    </source>
</evidence>
<evidence type="ECO:0000256" key="6">
    <source>
        <dbReference type="ARBA" id="ARBA00022691"/>
    </source>
</evidence>
<evidence type="ECO:0000256" key="13">
    <source>
        <dbReference type="SAM" id="MobiDB-lite"/>
    </source>
</evidence>
<dbReference type="Gene3D" id="3.40.50.150">
    <property type="entry name" value="Vaccinia Virus protein VP39"/>
    <property type="match status" value="1"/>
</dbReference>
<keyword evidence="6" id="KW-0949">S-adenosyl-L-methionine</keyword>
<organism evidence="14 15">
    <name type="scientific">Vanrija albida</name>
    <dbReference type="NCBI Taxonomy" id="181172"/>
    <lineage>
        <taxon>Eukaryota</taxon>
        <taxon>Fungi</taxon>
        <taxon>Dikarya</taxon>
        <taxon>Basidiomycota</taxon>
        <taxon>Agaricomycotina</taxon>
        <taxon>Tremellomycetes</taxon>
        <taxon>Trichosporonales</taxon>
        <taxon>Trichosporonaceae</taxon>
        <taxon>Vanrija</taxon>
    </lineage>
</organism>
<evidence type="ECO:0000256" key="12">
    <source>
        <dbReference type="ARBA" id="ARBA00048418"/>
    </source>
</evidence>
<dbReference type="RefSeq" id="XP_069208715.1">
    <property type="nucleotide sequence ID" value="XM_069354073.1"/>
</dbReference>
<comment type="similarity">
    <text evidence="2">Belongs to the methyltransferase superfamily. HEN1 family.</text>
</comment>
<dbReference type="InterPro" id="IPR026610">
    <property type="entry name" value="Hen1"/>
</dbReference>
<keyword evidence="9" id="KW-0694">RNA-binding</keyword>
<accession>A0ABR3Q293</accession>
<name>A0ABR3Q293_9TREE</name>
<comment type="caution">
    <text evidence="14">The sequence shown here is derived from an EMBL/GenBank/DDBJ whole genome shotgun (WGS) entry which is preliminary data.</text>
</comment>
<evidence type="ECO:0000256" key="1">
    <source>
        <dbReference type="ARBA" id="ARBA00001946"/>
    </source>
</evidence>
<evidence type="ECO:0000313" key="14">
    <source>
        <dbReference type="EMBL" id="KAL1408771.1"/>
    </source>
</evidence>